<comment type="caution">
    <text evidence="2">The sequence shown here is derived from an EMBL/GenBank/DDBJ whole genome shotgun (WGS) entry which is preliminary data.</text>
</comment>
<evidence type="ECO:0000259" key="1">
    <source>
        <dbReference type="Pfam" id="PF00656"/>
    </source>
</evidence>
<evidence type="ECO:0000313" key="3">
    <source>
        <dbReference type="Proteomes" id="UP000075636"/>
    </source>
</evidence>
<dbReference type="GO" id="GO:0004197">
    <property type="term" value="F:cysteine-type endopeptidase activity"/>
    <property type="evidence" value="ECO:0007669"/>
    <property type="project" value="InterPro"/>
</dbReference>
<dbReference type="PATRIC" id="fig|318683.6.peg.2784"/>
<dbReference type="Gene3D" id="3.40.50.1460">
    <property type="match status" value="1"/>
</dbReference>
<dbReference type="Pfam" id="PF00656">
    <property type="entry name" value="Peptidase_C14"/>
    <property type="match status" value="1"/>
</dbReference>
<dbReference type="PANTHER" id="PTHR22576">
    <property type="entry name" value="MUCOSA ASSOCIATED LYMPHOID TISSUE LYMPHOMA TRANSLOCATION PROTEIN 1/PARACASPASE"/>
    <property type="match status" value="1"/>
</dbReference>
<feature type="domain" description="Peptidase C14 caspase" evidence="1">
    <location>
        <begin position="1"/>
        <end position="207"/>
    </location>
</feature>
<organism evidence="2 3">
    <name type="scientific">Gluconobacter albidus</name>
    <dbReference type="NCBI Taxonomy" id="318683"/>
    <lineage>
        <taxon>Bacteria</taxon>
        <taxon>Pseudomonadati</taxon>
        <taxon>Pseudomonadota</taxon>
        <taxon>Alphaproteobacteria</taxon>
        <taxon>Acetobacterales</taxon>
        <taxon>Acetobacteraceae</taxon>
        <taxon>Gluconobacter</taxon>
    </lineage>
</organism>
<dbReference type="InterPro" id="IPR011600">
    <property type="entry name" value="Pept_C14_caspase"/>
</dbReference>
<name>A0A149TME5_9PROT</name>
<dbReference type="RefSeq" id="WP_062106225.1">
    <property type="nucleotide sequence ID" value="NZ_LHZR01000084.1"/>
</dbReference>
<proteinExistence type="predicted"/>
<dbReference type="OrthoDB" id="9812126at2"/>
<dbReference type="InterPro" id="IPR029030">
    <property type="entry name" value="Caspase-like_dom_sf"/>
</dbReference>
<sequence length="332" mass="35725">MRKALIVGIDHYERISLLGGCVNDAYAVKAALERNADGTTNFKTPRMITGTGPADIVTRASLKEAVRELFSGHSEIALFYFAGHGYIDDTGGYLCAGDCQTGDDGLALSEIMTLAIQSQSINKVIILDSCHGGIAGDRPTLTKIAEIGSGMTILTASTADQYALEKGGPSSGGVFTELFVDALNGAAANLVGDVTPGSVYAHIDQSLGPWAGQRPMFKTNVQTFVSLKKADAPIPLNDLQQLATLFPTQDYIFPLDPSYEPERNELQMTDPTIPPPDPAKNAVFAILQRFVRVNLVKPVDAPHMWHAAMESKACKLTVLGEHYRRLVEEGMI</sequence>
<dbReference type="PANTHER" id="PTHR22576:SF37">
    <property type="entry name" value="MUCOSA-ASSOCIATED LYMPHOID TISSUE LYMPHOMA TRANSLOCATION PROTEIN 1"/>
    <property type="match status" value="1"/>
</dbReference>
<reference evidence="2 3" key="1">
    <citation type="submission" date="2015-06" db="EMBL/GenBank/DDBJ databases">
        <title>Improved classification and identification of acetic acid bacteria using matrix-assisted laser desorption/ionization time-of-flight mass spectrometry; Gluconobacter nephelii and Gluconobacter uchimurae are later heterotypic synonyms of Gluconobacter japonicus and Gluconobacter oxydans, respectively.</title>
        <authorList>
            <person name="Li L."/>
            <person name="Cleenwerck I."/>
            <person name="De Vuyst L."/>
            <person name="Vandamme P."/>
        </authorList>
    </citation>
    <scope>NUCLEOTIDE SEQUENCE [LARGE SCALE GENOMIC DNA]</scope>
    <source>
        <strain evidence="2 3">LMG 1768</strain>
    </source>
</reference>
<dbReference type="InterPro" id="IPR052039">
    <property type="entry name" value="Caspase-related_regulators"/>
</dbReference>
<dbReference type="EMBL" id="LHZR01000084">
    <property type="protein sequence ID" value="KXV50179.1"/>
    <property type="molecule type" value="Genomic_DNA"/>
</dbReference>
<dbReference type="Proteomes" id="UP000075636">
    <property type="component" value="Unassembled WGS sequence"/>
</dbReference>
<gene>
    <name evidence="2" type="ORF">AD945_02555</name>
</gene>
<dbReference type="AlphaFoldDB" id="A0A149TME5"/>
<accession>A0A149TME5</accession>
<dbReference type="SUPFAM" id="SSF52129">
    <property type="entry name" value="Caspase-like"/>
    <property type="match status" value="1"/>
</dbReference>
<protein>
    <submittedName>
        <fullName evidence="2">Peptidase C14</fullName>
    </submittedName>
</protein>
<evidence type="ECO:0000313" key="2">
    <source>
        <dbReference type="EMBL" id="KXV50179.1"/>
    </source>
</evidence>
<dbReference type="GO" id="GO:0006508">
    <property type="term" value="P:proteolysis"/>
    <property type="evidence" value="ECO:0007669"/>
    <property type="project" value="InterPro"/>
</dbReference>